<dbReference type="RefSeq" id="WP_190997343.1">
    <property type="nucleotide sequence ID" value="NZ_JACXSI010000010.1"/>
</dbReference>
<dbReference type="PANTHER" id="PTHR42146:SF1">
    <property type="entry name" value="OLIGORIBONUCLEASE NRNB"/>
    <property type="match status" value="1"/>
</dbReference>
<dbReference type="InterPro" id="IPR052968">
    <property type="entry name" value="Nucleotide_metab_enz"/>
</dbReference>
<reference evidence="2" key="1">
    <citation type="submission" date="2020-09" db="EMBL/GenBank/DDBJ databases">
        <title>Bacillus faecalis sp. nov., a moderately halophilic bacterium isolated from cow faeces.</title>
        <authorList>
            <person name="Jiang L."/>
            <person name="Lee J."/>
        </authorList>
    </citation>
    <scope>NUCLEOTIDE SEQUENCE</scope>
    <source>
        <strain evidence="2">AGMB 02131</strain>
    </source>
</reference>
<evidence type="ECO:0000313" key="2">
    <source>
        <dbReference type="EMBL" id="MBD3107751.1"/>
    </source>
</evidence>
<name>A0A927HAS5_9BACI</name>
<keyword evidence="3" id="KW-1185">Reference proteome</keyword>
<dbReference type="Pfam" id="PF26386">
    <property type="entry name" value="NrnB_C"/>
    <property type="match status" value="1"/>
</dbReference>
<protein>
    <submittedName>
        <fullName evidence="2">Oligoribonuclease</fullName>
    </submittedName>
</protein>
<dbReference type="AlphaFoldDB" id="A0A927HAS5"/>
<dbReference type="InterPro" id="IPR038763">
    <property type="entry name" value="DHH_sf"/>
</dbReference>
<sequence length="390" mass="45843">MYQLLSHNDLDGVGCGILARLAFREKVNVRYNSIASLNKEIEQFLDEDRKGICLLITDLSPNEENEEKLNEFYQVNGRVQLIDHHKTALHLNEYEWGSVVVEDEEGRLASATSLFYDYLISKGFLEKMDAVTEFVELVRQYDTWEWEQNENHQAHRLNTLFFLVSIEEFEDKMLERLQTAEHFDFDDLEKQLLKVEENKIDRYIRRKKRELVQKETDGKLAGVVYAESYHSELGNELGKAFPHLDFIVMLNIGSKRIALRTIHDHIDVSEIADYYGGGGHQKASGCSLSNEAYKRFVEDTFHLEPIREDAKWNRYNVKESSFGSLYKNSQGEVFFLYPNDQLWEIEKNKKKLEQSFNSFQEGELFLKRNEGAWLLRDEQFVAYLMDEVKR</sequence>
<dbReference type="InterPro" id="IPR058608">
    <property type="entry name" value="NrnB_C"/>
</dbReference>
<dbReference type="Gene3D" id="3.10.310.30">
    <property type="match status" value="1"/>
</dbReference>
<dbReference type="EMBL" id="JACXSI010000010">
    <property type="protein sequence ID" value="MBD3107751.1"/>
    <property type="molecule type" value="Genomic_DNA"/>
</dbReference>
<gene>
    <name evidence="2" type="ORF">IEO70_05170</name>
</gene>
<accession>A0A927HAS5</accession>
<dbReference type="PANTHER" id="PTHR42146">
    <property type="entry name" value="3',5'-CYCLIC-NUCLEOTIDE PHOSPHODIESTERASE"/>
    <property type="match status" value="1"/>
</dbReference>
<organism evidence="2 3">
    <name type="scientific">Peribacillus faecalis</name>
    <dbReference type="NCBI Taxonomy" id="2772559"/>
    <lineage>
        <taxon>Bacteria</taxon>
        <taxon>Bacillati</taxon>
        <taxon>Bacillota</taxon>
        <taxon>Bacilli</taxon>
        <taxon>Bacillales</taxon>
        <taxon>Bacillaceae</taxon>
        <taxon>Peribacillus</taxon>
    </lineage>
</organism>
<comment type="caution">
    <text evidence="2">The sequence shown here is derived from an EMBL/GenBank/DDBJ whole genome shotgun (WGS) entry which is preliminary data.</text>
</comment>
<evidence type="ECO:0000259" key="1">
    <source>
        <dbReference type="Pfam" id="PF26386"/>
    </source>
</evidence>
<feature type="domain" description="Oligoribonuclease NrnB C-terminal" evidence="1">
    <location>
        <begin position="323"/>
        <end position="389"/>
    </location>
</feature>
<dbReference type="SUPFAM" id="SSF64182">
    <property type="entry name" value="DHH phosphoesterases"/>
    <property type="match status" value="1"/>
</dbReference>
<evidence type="ECO:0000313" key="3">
    <source>
        <dbReference type="Proteomes" id="UP000602076"/>
    </source>
</evidence>
<dbReference type="Proteomes" id="UP000602076">
    <property type="component" value="Unassembled WGS sequence"/>
</dbReference>
<proteinExistence type="predicted"/>